<dbReference type="AlphaFoldDB" id="A0AA39M8S2"/>
<evidence type="ECO:0000313" key="2">
    <source>
        <dbReference type="EMBL" id="KAK0425806.1"/>
    </source>
</evidence>
<feature type="region of interest" description="Disordered" evidence="1">
    <location>
        <begin position="1"/>
        <end position="22"/>
    </location>
</feature>
<dbReference type="EMBL" id="JAUCMV010000001">
    <property type="protein sequence ID" value="KAK0425806.1"/>
    <property type="molecule type" value="Genomic_DNA"/>
</dbReference>
<name>A0AA39M8S2_9BILA</name>
<organism evidence="2 3">
    <name type="scientific">Steinernema hermaphroditum</name>
    <dbReference type="NCBI Taxonomy" id="289476"/>
    <lineage>
        <taxon>Eukaryota</taxon>
        <taxon>Metazoa</taxon>
        <taxon>Ecdysozoa</taxon>
        <taxon>Nematoda</taxon>
        <taxon>Chromadorea</taxon>
        <taxon>Rhabditida</taxon>
        <taxon>Tylenchina</taxon>
        <taxon>Panagrolaimomorpha</taxon>
        <taxon>Strongyloidoidea</taxon>
        <taxon>Steinernematidae</taxon>
        <taxon>Steinernema</taxon>
    </lineage>
</organism>
<dbReference type="Proteomes" id="UP001175271">
    <property type="component" value="Unassembled WGS sequence"/>
</dbReference>
<protein>
    <submittedName>
        <fullName evidence="2">Uncharacterized protein</fullName>
    </submittedName>
</protein>
<sequence length="84" mass="8926">MLHWRTAPDASGSHGDSSGRHTASSSALFAELGPKNERIRVSERIQLFGTAVISLFTFELATAGDALFAWSGFESSNGCPAALR</sequence>
<evidence type="ECO:0000256" key="1">
    <source>
        <dbReference type="SAM" id="MobiDB-lite"/>
    </source>
</evidence>
<accession>A0AA39M8S2</accession>
<proteinExistence type="predicted"/>
<keyword evidence="3" id="KW-1185">Reference proteome</keyword>
<gene>
    <name evidence="2" type="ORF">QR680_009397</name>
</gene>
<evidence type="ECO:0000313" key="3">
    <source>
        <dbReference type="Proteomes" id="UP001175271"/>
    </source>
</evidence>
<comment type="caution">
    <text evidence="2">The sequence shown here is derived from an EMBL/GenBank/DDBJ whole genome shotgun (WGS) entry which is preliminary data.</text>
</comment>
<reference evidence="2" key="1">
    <citation type="submission" date="2023-06" db="EMBL/GenBank/DDBJ databases">
        <title>Genomic analysis of the entomopathogenic nematode Steinernema hermaphroditum.</title>
        <authorList>
            <person name="Schwarz E.M."/>
            <person name="Heppert J.K."/>
            <person name="Baniya A."/>
            <person name="Schwartz H.T."/>
            <person name="Tan C.-H."/>
            <person name="Antoshechkin I."/>
            <person name="Sternberg P.W."/>
            <person name="Goodrich-Blair H."/>
            <person name="Dillman A.R."/>
        </authorList>
    </citation>
    <scope>NUCLEOTIDE SEQUENCE</scope>
    <source>
        <strain evidence="2">PS9179</strain>
        <tissue evidence="2">Whole animal</tissue>
    </source>
</reference>